<comment type="caution">
    <text evidence="1">The sequence shown here is derived from an EMBL/GenBank/DDBJ whole genome shotgun (WGS) entry which is preliminary data.</text>
</comment>
<name>A0A0U5FD39_XANCI</name>
<evidence type="ECO:0000313" key="1">
    <source>
        <dbReference type="EMBL" id="CEG15620.1"/>
    </source>
</evidence>
<accession>A0A0U5FD39</accession>
<evidence type="ECO:0000313" key="2">
    <source>
        <dbReference type="Proteomes" id="UP000052230"/>
    </source>
</evidence>
<dbReference type="AlphaFoldDB" id="A0A0U5FD39"/>
<dbReference type="EMBL" id="CCXZ01000113">
    <property type="protein sequence ID" value="CEG15620.1"/>
    <property type="molecule type" value="Genomic_DNA"/>
</dbReference>
<gene>
    <name evidence="1" type="ORF">XAC3562_210078</name>
</gene>
<sequence length="55" mass="6502">MPVPRCVERPRRRFDRVAALAPLCSDPQQTTWHRYSHLTGRRRDFALNQADRTVP</sequence>
<proteinExistence type="predicted"/>
<keyword evidence="2" id="KW-1185">Reference proteome</keyword>
<protein>
    <submittedName>
        <fullName evidence="1">Uncharacterized protein</fullName>
    </submittedName>
</protein>
<organism evidence="1 2">
    <name type="scientific">Xanthomonas citri pv. citri</name>
    <dbReference type="NCBI Taxonomy" id="611301"/>
    <lineage>
        <taxon>Bacteria</taxon>
        <taxon>Pseudomonadati</taxon>
        <taxon>Pseudomonadota</taxon>
        <taxon>Gammaproteobacteria</taxon>
        <taxon>Lysobacterales</taxon>
        <taxon>Lysobacteraceae</taxon>
        <taxon>Xanthomonas</taxon>
    </lineage>
</organism>
<dbReference type="Proteomes" id="UP000052230">
    <property type="component" value="Unassembled WGS sequence"/>
</dbReference>
<reference evidence="1 2" key="1">
    <citation type="submission" date="2014-09" db="EMBL/GenBank/DDBJ databases">
        <authorList>
            <person name="Regsiter A."/>
        </authorList>
    </citation>
    <scope>NUCLEOTIDE SEQUENCE [LARGE SCALE GENOMIC DNA]</scope>
</reference>